<evidence type="ECO:0000256" key="1">
    <source>
        <dbReference type="ARBA" id="ARBA00010062"/>
    </source>
</evidence>
<accession>A0A923M4L8</accession>
<evidence type="ECO:0000313" key="5">
    <source>
        <dbReference type="EMBL" id="MBC5763300.1"/>
    </source>
</evidence>
<protein>
    <submittedName>
        <fullName evidence="5">ABC transporter substrate-binding protein</fullName>
    </submittedName>
</protein>
<keyword evidence="6" id="KW-1185">Reference proteome</keyword>
<dbReference type="InterPro" id="IPR028081">
    <property type="entry name" value="Leu-bd"/>
</dbReference>
<dbReference type="PANTHER" id="PTHR30483:SF6">
    <property type="entry name" value="PERIPLASMIC BINDING PROTEIN OF ABC TRANSPORTER FOR NATURAL AMINO ACIDS"/>
    <property type="match status" value="1"/>
</dbReference>
<evidence type="ECO:0000259" key="4">
    <source>
        <dbReference type="Pfam" id="PF13458"/>
    </source>
</evidence>
<reference evidence="5" key="1">
    <citation type="submission" date="2020-08" db="EMBL/GenBank/DDBJ databases">
        <title>Ramlibacter sp. GTP1 16S ribosomal RNA gene genome sequencing and assembly.</title>
        <authorList>
            <person name="Kang M."/>
        </authorList>
    </citation>
    <scope>NUCLEOTIDE SEQUENCE</scope>
    <source>
        <strain evidence="5">GTP1</strain>
    </source>
</reference>
<gene>
    <name evidence="5" type="ORF">H8R02_02475</name>
</gene>
<feature type="chain" id="PRO_5037801564" evidence="3">
    <location>
        <begin position="21"/>
        <end position="376"/>
    </location>
</feature>
<feature type="domain" description="Leucine-binding protein" evidence="4">
    <location>
        <begin position="26"/>
        <end position="359"/>
    </location>
</feature>
<dbReference type="Pfam" id="PF13458">
    <property type="entry name" value="Peripla_BP_6"/>
    <property type="match status" value="1"/>
</dbReference>
<name>A0A923M4L8_9BURK</name>
<proteinExistence type="inferred from homology"/>
<dbReference type="Proteomes" id="UP000596827">
    <property type="component" value="Unassembled WGS sequence"/>
</dbReference>
<comment type="caution">
    <text evidence="5">The sequence shown here is derived from an EMBL/GenBank/DDBJ whole genome shotgun (WGS) entry which is preliminary data.</text>
</comment>
<evidence type="ECO:0000256" key="3">
    <source>
        <dbReference type="SAM" id="SignalP"/>
    </source>
</evidence>
<dbReference type="AlphaFoldDB" id="A0A923M4L8"/>
<organism evidence="5 6">
    <name type="scientific">Ramlibacter albus</name>
    <dbReference type="NCBI Taxonomy" id="2079448"/>
    <lineage>
        <taxon>Bacteria</taxon>
        <taxon>Pseudomonadati</taxon>
        <taxon>Pseudomonadota</taxon>
        <taxon>Betaproteobacteria</taxon>
        <taxon>Burkholderiales</taxon>
        <taxon>Comamonadaceae</taxon>
        <taxon>Ramlibacter</taxon>
    </lineage>
</organism>
<feature type="signal peptide" evidence="3">
    <location>
        <begin position="1"/>
        <end position="20"/>
    </location>
</feature>
<dbReference type="Gene3D" id="3.40.50.2300">
    <property type="match status" value="2"/>
</dbReference>
<keyword evidence="2 3" id="KW-0732">Signal</keyword>
<dbReference type="EMBL" id="JACORU010000001">
    <property type="protein sequence ID" value="MBC5763300.1"/>
    <property type="molecule type" value="Genomic_DNA"/>
</dbReference>
<evidence type="ECO:0000313" key="6">
    <source>
        <dbReference type="Proteomes" id="UP000596827"/>
    </source>
</evidence>
<dbReference type="InterPro" id="IPR028082">
    <property type="entry name" value="Peripla_BP_I"/>
</dbReference>
<dbReference type="PANTHER" id="PTHR30483">
    <property type="entry name" value="LEUCINE-SPECIFIC-BINDING PROTEIN"/>
    <property type="match status" value="1"/>
</dbReference>
<comment type="similarity">
    <text evidence="1">Belongs to the leucine-binding protein family.</text>
</comment>
<dbReference type="InterPro" id="IPR051010">
    <property type="entry name" value="BCAA_transport"/>
</dbReference>
<evidence type="ECO:0000256" key="2">
    <source>
        <dbReference type="ARBA" id="ARBA00022729"/>
    </source>
</evidence>
<dbReference type="SUPFAM" id="SSF53822">
    <property type="entry name" value="Periplasmic binding protein-like I"/>
    <property type="match status" value="1"/>
</dbReference>
<dbReference type="RefSeq" id="WP_187079755.1">
    <property type="nucleotide sequence ID" value="NZ_JACORU010000001.1"/>
</dbReference>
<sequence length="376" mass="39816">MSAKRLARIVALAGAMGAGAATGADPVKIGLVVETTGAYAEYARESTRGATLALEEVNRAGGVLGRTLELVTADNESTNPGSVVAATQLVANRDVKAIITTLHSTHIQAMMPVIAQARIPALIGGTSHALTQAKNPWIFRVRPHDGYSARAIADFGVNTLGRKRWAIVYAAESFGIDAKDRLVEELKGVGLAPVAVHGVNPQAQNFAPVAQALKRSDIDVVATYFSANAVGAFARQLRQAGVDTQLIGSTSLSSPRARKLAGGALDQSYSVRDFVPDSNAQARAFGRRYTERWGEEPDVRASWVYDAVHLLAAAMNKAGSTSPDALRRALLATRGHQGTGGAYTFDANGDGRHDYTVVRNEGEKTVTVRVVSYAPR</sequence>